<feature type="domain" description="PAS" evidence="7">
    <location>
        <begin position="120"/>
        <end position="169"/>
    </location>
</feature>
<feature type="domain" description="PAS" evidence="7">
    <location>
        <begin position="1"/>
        <end position="64"/>
    </location>
</feature>
<keyword evidence="5" id="KW-0902">Two-component regulatory system</keyword>
<dbReference type="GO" id="GO:0000155">
    <property type="term" value="F:phosphorelay sensor kinase activity"/>
    <property type="evidence" value="ECO:0007669"/>
    <property type="project" value="InterPro"/>
</dbReference>
<feature type="domain" description="PAC" evidence="8">
    <location>
        <begin position="73"/>
        <end position="123"/>
    </location>
</feature>
<dbReference type="PROSITE" id="PS50109">
    <property type="entry name" value="HIS_KIN"/>
    <property type="match status" value="1"/>
</dbReference>
<dbReference type="PROSITE" id="PS50113">
    <property type="entry name" value="PAC"/>
    <property type="match status" value="2"/>
</dbReference>
<dbReference type="InterPro" id="IPR036890">
    <property type="entry name" value="HATPase_C_sf"/>
</dbReference>
<evidence type="ECO:0000313" key="10">
    <source>
        <dbReference type="Proteomes" id="UP000196084"/>
    </source>
</evidence>
<dbReference type="CDD" id="cd00082">
    <property type="entry name" value="HisKA"/>
    <property type="match status" value="1"/>
</dbReference>
<gene>
    <name evidence="9" type="ORF">B2G88_01300</name>
</gene>
<sequence>MPDFELLLDRSSELFTIFETGGTIRYQNAAINRHCGYAQDDLIDTSLLESIHPADRSKLEGLLECPEQATLDKPIEYRVRHADGSWVWFETRAPPRPEPDTGGYVLVSTPIDDRRNLEQRLEQYTVILDSLDDAVYAIDSDDTIVYVNDAYGSLKRIDRDELIGTDIYEWGKPTALETIDSARDALESGRQDVGVAEFQFSTTDGETVPVELRFSIVTASQTELEQVGVVRDITERKAREQALERKNDRLEAFASIVSHDLRNPLNIAAGHLELARDDTDGGRDHFDEVAAAHDRMESLIETLLALAREGESVTDPRPVELAAVVDRSWRGVETTGATLERDTDRVVLADGSRLQQLLENLIRNAIEHAGPDVTVTVEDCPDGFAIADDGPGIPEAEREQVFDFGYSSEPDGTGFGLNIVREIAMAHDWSISVTESNDGGARFEVTDVTFEA</sequence>
<dbReference type="AlphaFoldDB" id="A0A202EBD3"/>
<dbReference type="Pfam" id="PF00512">
    <property type="entry name" value="HisKA"/>
    <property type="match status" value="1"/>
</dbReference>
<dbReference type="NCBIfam" id="TIGR00229">
    <property type="entry name" value="sensory_box"/>
    <property type="match status" value="2"/>
</dbReference>
<dbReference type="InterPro" id="IPR003661">
    <property type="entry name" value="HisK_dim/P_dom"/>
</dbReference>
<dbReference type="SMART" id="SM00388">
    <property type="entry name" value="HisKA"/>
    <property type="match status" value="1"/>
</dbReference>
<dbReference type="EMBL" id="MWPH01000001">
    <property type="protein sequence ID" value="OVE85488.1"/>
    <property type="molecule type" value="Genomic_DNA"/>
</dbReference>
<evidence type="ECO:0000259" key="6">
    <source>
        <dbReference type="PROSITE" id="PS50109"/>
    </source>
</evidence>
<feature type="domain" description="PAC" evidence="8">
    <location>
        <begin position="194"/>
        <end position="245"/>
    </location>
</feature>
<dbReference type="InterPro" id="IPR035965">
    <property type="entry name" value="PAS-like_dom_sf"/>
</dbReference>
<dbReference type="Gene3D" id="3.30.450.20">
    <property type="entry name" value="PAS domain"/>
    <property type="match status" value="2"/>
</dbReference>
<reference evidence="9 10" key="1">
    <citation type="submission" date="2017-02" db="EMBL/GenBank/DDBJ databases">
        <title>Natronthermophilus aegyptiacus gen. nov.,sp. nov., an aerobic, extremely halophilic alkalithermophilic archaeon isolated from the athalassohaline Wadi An Natrun, Egypt.</title>
        <authorList>
            <person name="Zhao B."/>
        </authorList>
    </citation>
    <scope>NUCLEOTIDE SEQUENCE [LARGE SCALE GENOMIC DNA]</scope>
    <source>
        <strain evidence="9 10">CGMCC 1.3597</strain>
    </source>
</reference>
<keyword evidence="10" id="KW-1185">Reference proteome</keyword>
<evidence type="ECO:0000256" key="4">
    <source>
        <dbReference type="ARBA" id="ARBA00022777"/>
    </source>
</evidence>
<dbReference type="RefSeq" id="WP_087713759.1">
    <property type="nucleotide sequence ID" value="NZ_MWPH01000001.1"/>
</dbReference>
<dbReference type="SMART" id="SM00387">
    <property type="entry name" value="HATPase_c"/>
    <property type="match status" value="1"/>
</dbReference>
<dbReference type="Pfam" id="PF02518">
    <property type="entry name" value="HATPase_c"/>
    <property type="match status" value="1"/>
</dbReference>
<dbReference type="SUPFAM" id="SSF47384">
    <property type="entry name" value="Homodimeric domain of signal transducing histidine kinase"/>
    <property type="match status" value="1"/>
</dbReference>
<evidence type="ECO:0000256" key="2">
    <source>
        <dbReference type="ARBA" id="ARBA00012438"/>
    </source>
</evidence>
<dbReference type="SUPFAM" id="SSF55785">
    <property type="entry name" value="PYP-like sensor domain (PAS domain)"/>
    <property type="match status" value="2"/>
</dbReference>
<dbReference type="SMART" id="SM00086">
    <property type="entry name" value="PAC"/>
    <property type="match status" value="2"/>
</dbReference>
<evidence type="ECO:0000259" key="7">
    <source>
        <dbReference type="PROSITE" id="PS50112"/>
    </source>
</evidence>
<evidence type="ECO:0000256" key="5">
    <source>
        <dbReference type="ARBA" id="ARBA00023012"/>
    </source>
</evidence>
<feature type="domain" description="Histidine kinase" evidence="6">
    <location>
        <begin position="256"/>
        <end position="446"/>
    </location>
</feature>
<proteinExistence type="predicted"/>
<comment type="caution">
    <text evidence="9">The sequence shown here is derived from an EMBL/GenBank/DDBJ whole genome shotgun (WGS) entry which is preliminary data.</text>
</comment>
<dbReference type="InterPro" id="IPR003594">
    <property type="entry name" value="HATPase_dom"/>
</dbReference>
<dbReference type="Proteomes" id="UP000196084">
    <property type="component" value="Unassembled WGS sequence"/>
</dbReference>
<dbReference type="CDD" id="cd00075">
    <property type="entry name" value="HATPase"/>
    <property type="match status" value="1"/>
</dbReference>
<evidence type="ECO:0000259" key="8">
    <source>
        <dbReference type="PROSITE" id="PS50113"/>
    </source>
</evidence>
<dbReference type="InterPro" id="IPR013655">
    <property type="entry name" value="PAS_fold_3"/>
</dbReference>
<dbReference type="OrthoDB" id="8127at2157"/>
<dbReference type="InterPro" id="IPR005467">
    <property type="entry name" value="His_kinase_dom"/>
</dbReference>
<dbReference type="CDD" id="cd00130">
    <property type="entry name" value="PAS"/>
    <property type="match status" value="2"/>
</dbReference>
<accession>A0A202EBD3</accession>
<evidence type="ECO:0000256" key="1">
    <source>
        <dbReference type="ARBA" id="ARBA00000085"/>
    </source>
</evidence>
<dbReference type="Pfam" id="PF08448">
    <property type="entry name" value="PAS_4"/>
    <property type="match status" value="1"/>
</dbReference>
<dbReference type="InterPro" id="IPR000700">
    <property type="entry name" value="PAS-assoc_C"/>
</dbReference>
<keyword evidence="3" id="KW-0808">Transferase</keyword>
<dbReference type="Gene3D" id="1.10.287.130">
    <property type="match status" value="1"/>
</dbReference>
<dbReference type="SUPFAM" id="SSF55874">
    <property type="entry name" value="ATPase domain of HSP90 chaperone/DNA topoisomerase II/histidine kinase"/>
    <property type="match status" value="1"/>
</dbReference>
<evidence type="ECO:0000313" key="9">
    <source>
        <dbReference type="EMBL" id="OVE85488.1"/>
    </source>
</evidence>
<dbReference type="PANTHER" id="PTHR43711:SF1">
    <property type="entry name" value="HISTIDINE KINASE 1"/>
    <property type="match status" value="1"/>
</dbReference>
<comment type="catalytic activity">
    <reaction evidence="1">
        <text>ATP + protein L-histidine = ADP + protein N-phospho-L-histidine.</text>
        <dbReference type="EC" id="2.7.13.3"/>
    </reaction>
</comment>
<dbReference type="InterPro" id="IPR001610">
    <property type="entry name" value="PAC"/>
</dbReference>
<dbReference type="PANTHER" id="PTHR43711">
    <property type="entry name" value="TWO-COMPONENT HISTIDINE KINASE"/>
    <property type="match status" value="1"/>
</dbReference>
<dbReference type="EC" id="2.7.13.3" evidence="2"/>
<organism evidence="9 10">
    <name type="scientific">Natronolimnobius baerhuensis</name>
    <dbReference type="NCBI Taxonomy" id="253108"/>
    <lineage>
        <taxon>Archaea</taxon>
        <taxon>Methanobacteriati</taxon>
        <taxon>Methanobacteriota</taxon>
        <taxon>Stenosarchaea group</taxon>
        <taxon>Halobacteria</taxon>
        <taxon>Halobacteriales</taxon>
        <taxon>Natrialbaceae</taxon>
        <taxon>Natronolimnobius</taxon>
    </lineage>
</organism>
<dbReference type="InterPro" id="IPR036097">
    <property type="entry name" value="HisK_dim/P_sf"/>
</dbReference>
<dbReference type="InterPro" id="IPR050736">
    <property type="entry name" value="Sensor_HK_Regulatory"/>
</dbReference>
<dbReference type="PROSITE" id="PS50112">
    <property type="entry name" value="PAS"/>
    <property type="match status" value="2"/>
</dbReference>
<name>A0A202EBD3_9EURY</name>
<dbReference type="SMART" id="SM00091">
    <property type="entry name" value="PAS"/>
    <property type="match status" value="2"/>
</dbReference>
<keyword evidence="4 9" id="KW-0418">Kinase</keyword>
<evidence type="ECO:0000256" key="3">
    <source>
        <dbReference type="ARBA" id="ARBA00022679"/>
    </source>
</evidence>
<protein>
    <recommendedName>
        <fullName evidence="2">histidine kinase</fullName>
        <ecNumber evidence="2">2.7.13.3</ecNumber>
    </recommendedName>
</protein>
<dbReference type="Gene3D" id="3.30.565.10">
    <property type="entry name" value="Histidine kinase-like ATPase, C-terminal domain"/>
    <property type="match status" value="1"/>
</dbReference>
<dbReference type="Pfam" id="PF08447">
    <property type="entry name" value="PAS_3"/>
    <property type="match status" value="1"/>
</dbReference>
<dbReference type="InterPro" id="IPR013656">
    <property type="entry name" value="PAS_4"/>
</dbReference>
<dbReference type="InterPro" id="IPR000014">
    <property type="entry name" value="PAS"/>
</dbReference>